<evidence type="ECO:0000313" key="12">
    <source>
        <dbReference type="EMBL" id="ODQ67765.1"/>
    </source>
</evidence>
<evidence type="ECO:0000256" key="1">
    <source>
        <dbReference type="ARBA" id="ARBA00004477"/>
    </source>
</evidence>
<evidence type="ECO:0000256" key="2">
    <source>
        <dbReference type="ARBA" id="ARBA00004922"/>
    </source>
</evidence>
<organism evidence="12 13">
    <name type="scientific">Nadsonia fulvescens var. elongata DSM 6958</name>
    <dbReference type="NCBI Taxonomy" id="857566"/>
    <lineage>
        <taxon>Eukaryota</taxon>
        <taxon>Fungi</taxon>
        <taxon>Dikarya</taxon>
        <taxon>Ascomycota</taxon>
        <taxon>Saccharomycotina</taxon>
        <taxon>Dipodascomycetes</taxon>
        <taxon>Dipodascales</taxon>
        <taxon>Dipodascales incertae sedis</taxon>
        <taxon>Nadsonia</taxon>
    </lineage>
</organism>
<evidence type="ECO:0000256" key="7">
    <source>
        <dbReference type="ARBA" id="ARBA00023136"/>
    </source>
</evidence>
<dbReference type="Proteomes" id="UP000095009">
    <property type="component" value="Unassembled WGS sequence"/>
</dbReference>
<keyword evidence="7 10" id="KW-0472">Membrane</keyword>
<evidence type="ECO:0000256" key="9">
    <source>
        <dbReference type="ARBA" id="ARBA00045912"/>
    </source>
</evidence>
<feature type="transmembrane region" description="Helical" evidence="10">
    <location>
        <begin position="536"/>
        <end position="555"/>
    </location>
</feature>
<feature type="transmembrane region" description="Helical" evidence="10">
    <location>
        <begin position="561"/>
        <end position="577"/>
    </location>
</feature>
<keyword evidence="4 10" id="KW-0812">Transmembrane</keyword>
<dbReference type="PANTHER" id="PTHR13117:SF5">
    <property type="entry name" value="PROTEIN RFT1 HOMOLOG"/>
    <property type="match status" value="1"/>
</dbReference>
<dbReference type="PANTHER" id="PTHR13117">
    <property type="entry name" value="ENDOPLASMIC RETICULUM MULTISPAN TRANSMEMBRANE PROTEIN-RELATED"/>
    <property type="match status" value="1"/>
</dbReference>
<feature type="transmembrane region" description="Helical" evidence="10">
    <location>
        <begin position="230"/>
        <end position="249"/>
    </location>
</feature>
<sequence length="597" mass="66824">MSNTSFFDPAPLQTRPMRAKSLSKGHNRRPSSQILIPPIKPVSRPSSDKTIKEGDEALKGVENPLLASSATGATFLIGAQFFAKIVTFTLNQFLVRITQPETFGEMAQLDFMISTVLSFSREAIRLALQRVSLSSKPRNKNYRVEDGVVEGTLSGSIQSFVNFGYVSFFLGLAILLFSVPLYMHFGDLKRYDNFTMAFNIYTISAIIELASEPFFVLTQAQLKFKTRAQIESLAILGRGISTILVSVFFRDAGIIAFGIGQLVYSTILASLYLKSVLKDNKIREFGLTPTSILRDDVTTKRFYLENELRGLAITIWLQTIFKHLLSEGDHLIVSYFLSIADQGVYAVVGNYGSLLARIVFFPIEEAIRTFFSKLLIEPVSKKNKELSLTVLSSIIRAYTYISLLAIITGPTLGPFILQLLAGSYWSSTSAPSVFGFYILYIPFLAFNGSLEAFVQSVASASHLRRQSQAMILFTALFAFSSYFFMHAPFNWGAQGLIIANMLNMSVRIIWCSLWIKSYYKLKIFKNLVSDALPSKVILLSFLVNCAGAYYIVGIVNTVSEAFKILGFVLVFMSTIVWQEKDLFTRAIEILKRKLKKD</sequence>
<dbReference type="EMBL" id="KV454406">
    <property type="protein sequence ID" value="ODQ67765.1"/>
    <property type="molecule type" value="Genomic_DNA"/>
</dbReference>
<feature type="transmembrane region" description="Helical" evidence="10">
    <location>
        <begin position="397"/>
        <end position="417"/>
    </location>
</feature>
<reference evidence="12 13" key="1">
    <citation type="journal article" date="2016" name="Proc. Natl. Acad. Sci. U.S.A.">
        <title>Comparative genomics of biotechnologically important yeasts.</title>
        <authorList>
            <person name="Riley R."/>
            <person name="Haridas S."/>
            <person name="Wolfe K.H."/>
            <person name="Lopes M.R."/>
            <person name="Hittinger C.T."/>
            <person name="Goeker M."/>
            <person name="Salamov A.A."/>
            <person name="Wisecaver J.H."/>
            <person name="Long T.M."/>
            <person name="Calvey C.H."/>
            <person name="Aerts A.L."/>
            <person name="Barry K.W."/>
            <person name="Choi C."/>
            <person name="Clum A."/>
            <person name="Coughlan A.Y."/>
            <person name="Deshpande S."/>
            <person name="Douglass A.P."/>
            <person name="Hanson S.J."/>
            <person name="Klenk H.-P."/>
            <person name="LaButti K.M."/>
            <person name="Lapidus A."/>
            <person name="Lindquist E.A."/>
            <person name="Lipzen A.M."/>
            <person name="Meier-Kolthoff J.P."/>
            <person name="Ohm R.A."/>
            <person name="Otillar R.P."/>
            <person name="Pangilinan J.L."/>
            <person name="Peng Y."/>
            <person name="Rokas A."/>
            <person name="Rosa C.A."/>
            <person name="Scheuner C."/>
            <person name="Sibirny A.A."/>
            <person name="Slot J.C."/>
            <person name="Stielow J.B."/>
            <person name="Sun H."/>
            <person name="Kurtzman C.P."/>
            <person name="Blackwell M."/>
            <person name="Grigoriev I.V."/>
            <person name="Jeffries T.W."/>
        </authorList>
    </citation>
    <scope>NUCLEOTIDE SEQUENCE [LARGE SCALE GENOMIC DNA]</scope>
    <source>
        <strain evidence="12 13">DSM 6958</strain>
    </source>
</reference>
<dbReference type="GO" id="GO:0005789">
    <property type="term" value="C:endoplasmic reticulum membrane"/>
    <property type="evidence" value="ECO:0007669"/>
    <property type="project" value="UniProtKB-SubCell"/>
</dbReference>
<feature type="transmembrane region" description="Helical" evidence="10">
    <location>
        <begin position="255"/>
        <end position="273"/>
    </location>
</feature>
<dbReference type="InterPro" id="IPR007594">
    <property type="entry name" value="RFT1"/>
</dbReference>
<evidence type="ECO:0000256" key="6">
    <source>
        <dbReference type="ARBA" id="ARBA00022989"/>
    </source>
</evidence>
<feature type="transmembrane region" description="Helical" evidence="10">
    <location>
        <begin position="163"/>
        <end position="185"/>
    </location>
</feature>
<evidence type="ECO:0000256" key="11">
    <source>
        <dbReference type="SAM" id="MobiDB-lite"/>
    </source>
</evidence>
<protein>
    <recommendedName>
        <fullName evidence="8 10">Man(5)GlcNAc(2)-PP-dolichol translocation protein RFT1</fullName>
    </recommendedName>
</protein>
<keyword evidence="6 10" id="KW-1133">Transmembrane helix</keyword>
<feature type="compositionally biased region" description="Basic residues" evidence="11">
    <location>
        <begin position="17"/>
        <end position="29"/>
    </location>
</feature>
<dbReference type="OrthoDB" id="9979195at2759"/>
<comment type="function">
    <text evidence="9 10">Intramembrane glycolipid transporter that operates in the biosynthetic pathway of dolichol-linked oligosaccharides, the glycan precursors employed in protein asparagine (N)-glycosylation. The sequential addition of sugars to dolichol pyrophosphate produces dolichol-linked oligosaccharides containing fourteen sugars, including two GlcNAcs, nine mannoses and three glucoses. Once assembled, the oligosaccharide is transferred from the lipid to nascent proteins by oligosaccharyltransferases. The assembly of dolichol-linked oligosaccharides begins on the cytosolic side of the endoplasmic reticulum membrane and finishes in its lumen. RFT1 could mediate the translocation of the cytosolically oriented intermediate DolPP-GlcNAc2Man5, produced by ALG11, into the ER lumen where dolichol-linked oligosaccharides assembly continues. However, the intramembrane lipid transporter activity could not be confirmed in vitro.</text>
</comment>
<comment type="pathway">
    <text evidence="2">Protein modification; protein glycosylation.</text>
</comment>
<gene>
    <name evidence="12" type="ORF">NADFUDRAFT_48436</name>
</gene>
<dbReference type="Pfam" id="PF04506">
    <property type="entry name" value="Rft-1"/>
    <property type="match status" value="1"/>
</dbReference>
<dbReference type="AlphaFoldDB" id="A0A1E3PQQ4"/>
<evidence type="ECO:0000256" key="3">
    <source>
        <dbReference type="ARBA" id="ARBA00010288"/>
    </source>
</evidence>
<keyword evidence="5 10" id="KW-0256">Endoplasmic reticulum</keyword>
<name>A0A1E3PQQ4_9ASCO</name>
<feature type="region of interest" description="Disordered" evidence="11">
    <location>
        <begin position="1"/>
        <end position="50"/>
    </location>
</feature>
<evidence type="ECO:0000256" key="10">
    <source>
        <dbReference type="RuleBase" id="RU365067"/>
    </source>
</evidence>
<keyword evidence="10" id="KW-0813">Transport</keyword>
<accession>A0A1E3PQQ4</accession>
<feature type="transmembrane region" description="Helical" evidence="10">
    <location>
        <begin position="197"/>
        <end position="218"/>
    </location>
</feature>
<keyword evidence="13" id="KW-1185">Reference proteome</keyword>
<dbReference type="GO" id="GO:0034203">
    <property type="term" value="P:glycolipid translocation"/>
    <property type="evidence" value="ECO:0007669"/>
    <property type="project" value="TreeGrafter"/>
</dbReference>
<dbReference type="GO" id="GO:0006488">
    <property type="term" value="P:dolichol-linked oligosaccharide biosynthetic process"/>
    <property type="evidence" value="ECO:0007669"/>
    <property type="project" value="InterPro"/>
</dbReference>
<feature type="transmembrane region" description="Helical" evidence="10">
    <location>
        <begin position="437"/>
        <end position="458"/>
    </location>
</feature>
<evidence type="ECO:0000313" key="13">
    <source>
        <dbReference type="Proteomes" id="UP000095009"/>
    </source>
</evidence>
<comment type="similarity">
    <text evidence="3 10">Belongs to the RFT1 family.</text>
</comment>
<evidence type="ECO:0000256" key="4">
    <source>
        <dbReference type="ARBA" id="ARBA00022692"/>
    </source>
</evidence>
<dbReference type="STRING" id="857566.A0A1E3PQQ4"/>
<evidence type="ECO:0000256" key="5">
    <source>
        <dbReference type="ARBA" id="ARBA00022824"/>
    </source>
</evidence>
<feature type="transmembrane region" description="Helical" evidence="10">
    <location>
        <begin position="470"/>
        <end position="489"/>
    </location>
</feature>
<feature type="transmembrane region" description="Helical" evidence="10">
    <location>
        <begin position="495"/>
        <end position="515"/>
    </location>
</feature>
<evidence type="ECO:0000256" key="8">
    <source>
        <dbReference type="ARBA" id="ARBA00044793"/>
    </source>
</evidence>
<comment type="subcellular location">
    <subcellularLocation>
        <location evidence="1 10">Endoplasmic reticulum membrane</location>
        <topology evidence="1 10">Multi-pass membrane protein</topology>
    </subcellularLocation>
</comment>
<proteinExistence type="inferred from homology"/>